<dbReference type="Pfam" id="PF22481">
    <property type="entry name" value="DUF6985"/>
    <property type="match status" value="1"/>
</dbReference>
<evidence type="ECO:0000313" key="3">
    <source>
        <dbReference type="Proteomes" id="UP001320876"/>
    </source>
</evidence>
<evidence type="ECO:0000313" key="2">
    <source>
        <dbReference type="EMBL" id="MCW1924603.1"/>
    </source>
</evidence>
<evidence type="ECO:0000259" key="1">
    <source>
        <dbReference type="Pfam" id="PF22481"/>
    </source>
</evidence>
<proteinExistence type="predicted"/>
<dbReference type="InterPro" id="IPR054254">
    <property type="entry name" value="DUF6985"/>
</dbReference>
<feature type="domain" description="DUF6985" evidence="1">
    <location>
        <begin position="34"/>
        <end position="162"/>
    </location>
</feature>
<dbReference type="RefSeq" id="WP_264488712.1">
    <property type="nucleotide sequence ID" value="NZ_JAPDDT010000009.1"/>
</dbReference>
<reference evidence="2 3" key="1">
    <citation type="submission" date="2022-10" db="EMBL/GenBank/DDBJ databases">
        <title>Luteolibacter arcticus strain CCTCC AB 2014275, whole genome shotgun sequencing project.</title>
        <authorList>
            <person name="Zhao G."/>
            <person name="Shen L."/>
        </authorList>
    </citation>
    <scope>NUCLEOTIDE SEQUENCE [LARGE SCALE GENOMIC DNA]</scope>
    <source>
        <strain evidence="2 3">CCTCC AB 2014275</strain>
    </source>
</reference>
<name>A0ABT3GM68_9BACT</name>
<accession>A0ABT3GM68</accession>
<sequence>MSSDPDRLDQPPFPPLKWDDCDWWDGEIDLAFGASAGLTVTPYDPSVSRLPSSAQAAALEFQIKNGDRVIQSVLEALRDYYSEQRPRYLSFLGEDAGRLMPDIQEAQQLRELVKLAQVHVHSWGLDGLSFVGLQFGCTWDREHGFGVQMHGDRIVEIGSADASFAWAPDEADDFA</sequence>
<keyword evidence="3" id="KW-1185">Reference proteome</keyword>
<gene>
    <name evidence="2" type="ORF">OKA05_18710</name>
</gene>
<organism evidence="2 3">
    <name type="scientific">Luteolibacter arcticus</name>
    <dbReference type="NCBI Taxonomy" id="1581411"/>
    <lineage>
        <taxon>Bacteria</taxon>
        <taxon>Pseudomonadati</taxon>
        <taxon>Verrucomicrobiota</taxon>
        <taxon>Verrucomicrobiia</taxon>
        <taxon>Verrucomicrobiales</taxon>
        <taxon>Verrucomicrobiaceae</taxon>
        <taxon>Luteolibacter</taxon>
    </lineage>
</organism>
<protein>
    <recommendedName>
        <fullName evidence="1">DUF6985 domain-containing protein</fullName>
    </recommendedName>
</protein>
<comment type="caution">
    <text evidence="2">The sequence shown here is derived from an EMBL/GenBank/DDBJ whole genome shotgun (WGS) entry which is preliminary data.</text>
</comment>
<dbReference type="EMBL" id="JAPDDT010000009">
    <property type="protein sequence ID" value="MCW1924603.1"/>
    <property type="molecule type" value="Genomic_DNA"/>
</dbReference>
<dbReference type="Proteomes" id="UP001320876">
    <property type="component" value="Unassembled WGS sequence"/>
</dbReference>